<feature type="binding site" evidence="3">
    <location>
        <position position="157"/>
    </location>
    <ligand>
        <name>Zn(2+)</name>
        <dbReference type="ChEBI" id="CHEBI:29105"/>
    </ligand>
</feature>
<feature type="binding site" evidence="3">
    <location>
        <position position="154"/>
    </location>
    <ligand>
        <name>Zn(2+)</name>
        <dbReference type="ChEBI" id="CHEBI:29105"/>
    </ligand>
</feature>
<dbReference type="SMART" id="SM00116">
    <property type="entry name" value="CBS"/>
    <property type="match status" value="2"/>
</dbReference>
<evidence type="ECO:0000259" key="4">
    <source>
        <dbReference type="PROSITE" id="PS51371"/>
    </source>
</evidence>
<dbReference type="eggNOG" id="arCOG00606">
    <property type="taxonomic scope" value="Archaea"/>
</dbReference>
<dbReference type="PANTHER" id="PTHR43080">
    <property type="entry name" value="CBS DOMAIN-CONTAINING PROTEIN CBSX3, MITOCHONDRIAL"/>
    <property type="match status" value="1"/>
</dbReference>
<reference evidence="6 7" key="1">
    <citation type="journal article" date="2013" name="Genome Announc.">
        <title>Complete Genome Sequence of the Thermophilic and Facultatively Chemolithoautotrophic Sulfate Reducer Archaeoglobus sulfaticallidus Strain PM70-1T.</title>
        <authorList>
            <person name="Stokke R."/>
            <person name="Hocking W.P."/>
            <person name="Steinsbu B.O."/>
            <person name="Steen I.H."/>
        </authorList>
    </citation>
    <scope>NUCLEOTIDE SEQUENCE [LARGE SCALE GENOMIC DNA]</scope>
    <source>
        <strain evidence="6">PM70-1</strain>
    </source>
</reference>
<dbReference type="Proteomes" id="UP000013307">
    <property type="component" value="Chromosome"/>
</dbReference>
<evidence type="ECO:0000313" key="6">
    <source>
        <dbReference type="EMBL" id="AGK62132.1"/>
    </source>
</evidence>
<feature type="binding site" evidence="3">
    <location>
        <position position="173"/>
    </location>
    <ligand>
        <name>Zn(2+)</name>
        <dbReference type="ChEBI" id="CHEBI:29105"/>
    </ligand>
</feature>
<evidence type="ECO:0000259" key="5">
    <source>
        <dbReference type="PROSITE" id="PS51901"/>
    </source>
</evidence>
<name>N0BIJ6_9EURY</name>
<dbReference type="InterPro" id="IPR000644">
    <property type="entry name" value="CBS_dom"/>
</dbReference>
<dbReference type="AlphaFoldDB" id="N0BIJ6"/>
<evidence type="ECO:0000256" key="2">
    <source>
        <dbReference type="PROSITE-ProRule" id="PRU00703"/>
    </source>
</evidence>
<dbReference type="InterPro" id="IPR046342">
    <property type="entry name" value="CBS_dom_sf"/>
</dbReference>
<proteinExistence type="predicted"/>
<keyword evidence="3" id="KW-0479">Metal-binding</keyword>
<feature type="binding site" evidence="3">
    <location>
        <position position="154"/>
    </location>
    <ligand>
        <name>Fe cation</name>
        <dbReference type="ChEBI" id="CHEBI:24875"/>
    </ligand>
</feature>
<accession>N0BIJ6</accession>
<dbReference type="KEGG" id="ast:Asulf_02179"/>
<evidence type="ECO:0000256" key="3">
    <source>
        <dbReference type="PROSITE-ProRule" id="PRU01249"/>
    </source>
</evidence>
<feature type="binding site" evidence="3">
    <location>
        <position position="157"/>
    </location>
    <ligand>
        <name>Fe cation</name>
        <dbReference type="ChEBI" id="CHEBI:24875"/>
    </ligand>
</feature>
<dbReference type="EMBL" id="CP005290">
    <property type="protein sequence ID" value="AGK62132.1"/>
    <property type="molecule type" value="Genomic_DNA"/>
</dbReference>
<protein>
    <recommendedName>
        <fullName evidence="8">Signal-transduction protein containing cAMP-binding and CBS domains</fullName>
    </recommendedName>
</protein>
<dbReference type="InterPro" id="IPR051257">
    <property type="entry name" value="Diverse_CBS-Domain"/>
</dbReference>
<dbReference type="OrthoDB" id="43333at2157"/>
<feature type="binding site" evidence="3">
    <location>
        <position position="176"/>
    </location>
    <ligand>
        <name>Fe cation</name>
        <dbReference type="ChEBI" id="CHEBI:24875"/>
    </ligand>
</feature>
<dbReference type="HOGENOM" id="CLU_040681_7_0_2"/>
<feature type="binding site" evidence="3">
    <location>
        <position position="173"/>
    </location>
    <ligand>
        <name>Fe cation</name>
        <dbReference type="ChEBI" id="CHEBI:24875"/>
    </ligand>
</feature>
<dbReference type="PROSITE" id="PS51901">
    <property type="entry name" value="ACP_MB"/>
    <property type="match status" value="1"/>
</dbReference>
<evidence type="ECO:0000256" key="1">
    <source>
        <dbReference type="ARBA" id="ARBA00023122"/>
    </source>
</evidence>
<dbReference type="SUPFAM" id="SSF54631">
    <property type="entry name" value="CBS-domain pair"/>
    <property type="match status" value="1"/>
</dbReference>
<dbReference type="PANTHER" id="PTHR43080:SF2">
    <property type="entry name" value="CBS DOMAIN-CONTAINING PROTEIN"/>
    <property type="match status" value="1"/>
</dbReference>
<feature type="binding site" evidence="3">
    <location>
        <position position="176"/>
    </location>
    <ligand>
        <name>Zn(2+)</name>
        <dbReference type="ChEBI" id="CHEBI:29105"/>
    </ligand>
</feature>
<dbReference type="PROSITE" id="PS51371">
    <property type="entry name" value="CBS"/>
    <property type="match status" value="2"/>
</dbReference>
<dbReference type="Gene3D" id="3.10.580.10">
    <property type="entry name" value="CBS-domain"/>
    <property type="match status" value="1"/>
</dbReference>
<sequence>MPHNIPVKEIMTREVCTASLEDSLLNASRKMLECGVGSIVVLDNGNPVGIVTEKDILEKVVSRNKTPSEVLLKDIMTTPLIVINPMTSLREAAQIMLKKGIRRLPIVNENRLVGIITDNDILSVSLDLIESNEIKNYKMLLRESEYEDVRFGKCEKCGKFYDNLVEYNGLKLCEDCAELNEG</sequence>
<dbReference type="CDD" id="cd17775">
    <property type="entry name" value="CBS_pair_bact_arch"/>
    <property type="match status" value="1"/>
</dbReference>
<gene>
    <name evidence="6" type="ORF">Asulf_02179</name>
</gene>
<keyword evidence="7" id="KW-1185">Reference proteome</keyword>
<feature type="domain" description="ACP-type MB" evidence="5">
    <location>
        <begin position="149"/>
        <end position="182"/>
    </location>
</feature>
<dbReference type="GO" id="GO:0046872">
    <property type="term" value="F:metal ion binding"/>
    <property type="evidence" value="ECO:0007669"/>
    <property type="project" value="UniProtKB-KW"/>
</dbReference>
<dbReference type="Pfam" id="PF00571">
    <property type="entry name" value="CBS"/>
    <property type="match status" value="2"/>
</dbReference>
<feature type="domain" description="CBS" evidence="4">
    <location>
        <begin position="11"/>
        <end position="66"/>
    </location>
</feature>
<organism evidence="6 7">
    <name type="scientific">Archaeoglobus sulfaticallidus PM70-1</name>
    <dbReference type="NCBI Taxonomy" id="387631"/>
    <lineage>
        <taxon>Archaea</taxon>
        <taxon>Methanobacteriati</taxon>
        <taxon>Methanobacteriota</taxon>
        <taxon>Archaeoglobi</taxon>
        <taxon>Archaeoglobales</taxon>
        <taxon>Archaeoglobaceae</taxon>
        <taxon>Archaeoglobus</taxon>
    </lineage>
</organism>
<keyword evidence="3" id="KW-0862">Zinc</keyword>
<keyword evidence="1 2" id="KW-0129">CBS domain</keyword>
<dbReference type="STRING" id="387631.Asulf_02179"/>
<dbReference type="InterPro" id="IPR044065">
    <property type="entry name" value="ACP_MB"/>
</dbReference>
<evidence type="ECO:0000313" key="7">
    <source>
        <dbReference type="Proteomes" id="UP000013307"/>
    </source>
</evidence>
<evidence type="ECO:0008006" key="8">
    <source>
        <dbReference type="Google" id="ProtNLM"/>
    </source>
</evidence>
<keyword evidence="3" id="KW-0408">Iron</keyword>
<feature type="domain" description="CBS" evidence="4">
    <location>
        <begin position="76"/>
        <end position="134"/>
    </location>
</feature>